<evidence type="ECO:0000313" key="3">
    <source>
        <dbReference type="EMBL" id="SNV11887.1"/>
    </source>
</evidence>
<evidence type="ECO:0000256" key="1">
    <source>
        <dbReference type="SAM" id="Phobius"/>
    </source>
</evidence>
<dbReference type="RefSeq" id="WP_066427884.1">
    <property type="nucleotide sequence ID" value="NZ_CP014227.1"/>
</dbReference>
<dbReference type="EMBL" id="CP014227">
    <property type="protein sequence ID" value="AMD84316.1"/>
    <property type="molecule type" value="Genomic_DNA"/>
</dbReference>
<organism evidence="3 5">
    <name type="scientific">Capnocytophaga haemolytica</name>
    <dbReference type="NCBI Taxonomy" id="45243"/>
    <lineage>
        <taxon>Bacteria</taxon>
        <taxon>Pseudomonadati</taxon>
        <taxon>Bacteroidota</taxon>
        <taxon>Flavobacteriia</taxon>
        <taxon>Flavobacteriales</taxon>
        <taxon>Flavobacteriaceae</taxon>
        <taxon>Capnocytophaga</taxon>
    </lineage>
</organism>
<keyword evidence="1" id="KW-0472">Membrane</keyword>
<feature type="transmembrane region" description="Helical" evidence="1">
    <location>
        <begin position="261"/>
        <end position="287"/>
    </location>
</feature>
<feature type="transmembrane region" description="Helical" evidence="1">
    <location>
        <begin position="167"/>
        <end position="185"/>
    </location>
</feature>
<keyword evidence="1" id="KW-1133">Transmembrane helix</keyword>
<feature type="transmembrane region" description="Helical" evidence="1">
    <location>
        <begin position="75"/>
        <end position="95"/>
    </location>
</feature>
<keyword evidence="4" id="KW-1185">Reference proteome</keyword>
<feature type="transmembrane region" description="Helical" evidence="1">
    <location>
        <begin position="206"/>
        <end position="228"/>
    </location>
</feature>
<dbReference type="Proteomes" id="UP000215539">
    <property type="component" value="Chromosome 1"/>
</dbReference>
<dbReference type="EMBL" id="LT906449">
    <property type="protein sequence ID" value="SNV11887.1"/>
    <property type="molecule type" value="Genomic_DNA"/>
</dbReference>
<evidence type="ECO:0008006" key="6">
    <source>
        <dbReference type="Google" id="ProtNLM"/>
    </source>
</evidence>
<name>A0AAX2H0D1_9FLAO</name>
<keyword evidence="1" id="KW-0812">Transmembrane</keyword>
<feature type="transmembrane region" description="Helical" evidence="1">
    <location>
        <begin position="234"/>
        <end position="254"/>
    </location>
</feature>
<dbReference type="KEGG" id="chg:AXF12_01435"/>
<reference evidence="3 5" key="2">
    <citation type="submission" date="2017-06" db="EMBL/GenBank/DDBJ databases">
        <authorList>
            <consortium name="Pathogen Informatics"/>
        </authorList>
    </citation>
    <scope>NUCLEOTIDE SEQUENCE [LARGE SCALE GENOMIC DNA]</scope>
    <source>
        <strain evidence="3 5">NCTC12947</strain>
    </source>
</reference>
<feature type="transmembrane region" description="Helical" evidence="1">
    <location>
        <begin position="101"/>
        <end position="122"/>
    </location>
</feature>
<feature type="transmembrane region" description="Helical" evidence="1">
    <location>
        <begin position="142"/>
        <end position="161"/>
    </location>
</feature>
<reference evidence="2 4" key="1">
    <citation type="submission" date="2016-02" db="EMBL/GenBank/DDBJ databases">
        <authorList>
            <person name="Holder M.E."/>
            <person name="Ajami N.J."/>
            <person name="Petrosino J.F."/>
        </authorList>
    </citation>
    <scope>NUCLEOTIDE SEQUENCE [LARGE SCALE GENOMIC DNA]</scope>
    <source>
        <strain evidence="2 4">CCUG 32990</strain>
    </source>
</reference>
<proteinExistence type="predicted"/>
<gene>
    <name evidence="2" type="ORF">AXF12_01435</name>
    <name evidence="3" type="ORF">SAMEA44541418_01476</name>
</gene>
<dbReference type="AlphaFoldDB" id="A0AAX2H0D1"/>
<evidence type="ECO:0000313" key="5">
    <source>
        <dbReference type="Proteomes" id="UP000215539"/>
    </source>
</evidence>
<evidence type="ECO:0000313" key="2">
    <source>
        <dbReference type="EMBL" id="AMD84316.1"/>
    </source>
</evidence>
<protein>
    <recommendedName>
        <fullName evidence="6">ABC transporter permease</fullName>
    </recommendedName>
</protein>
<evidence type="ECO:0000313" key="4">
    <source>
        <dbReference type="Proteomes" id="UP000065822"/>
    </source>
</evidence>
<sequence length="296" mass="34136">MLKAPLHLVYVFYRRLHVKGDYLALGLVLGGEAVVLWAIYNHYATAFYALFAFLLLTLQHHYSREDLSLLRLRKNYKVLITMEYLLLNLPALLIFALKGDVLWGGLYLLGVLFISWVPQRALRMPYPFLLFDPWWHGTFRKYRLWVMLPLCLTLIVIAGVYQNSHLGLFALLSIAIMSSVPSFEREYRAHIAISAYQGSNYLRKQLQVNVINALWCILPPYALFVIVFKGVFWWVLPLLLLLPTLGVLTKYAFWSTPLTQAIVLGLIAEAVQYGAPLIALPLLYYYIIYKGKYVRG</sequence>
<dbReference type="Proteomes" id="UP000065822">
    <property type="component" value="Chromosome"/>
</dbReference>
<accession>A0AAX2H0D1</accession>